<dbReference type="InParanoid" id="H2Z3Q3"/>
<dbReference type="SMART" id="SM00028">
    <property type="entry name" value="TPR"/>
    <property type="match status" value="2"/>
</dbReference>
<dbReference type="InterPro" id="IPR019734">
    <property type="entry name" value="TPR_rpt"/>
</dbReference>
<dbReference type="AlphaFoldDB" id="H2Z3Q3"/>
<organism evidence="6 7">
    <name type="scientific">Ciona savignyi</name>
    <name type="common">Pacific transparent sea squirt</name>
    <dbReference type="NCBI Taxonomy" id="51511"/>
    <lineage>
        <taxon>Eukaryota</taxon>
        <taxon>Metazoa</taxon>
        <taxon>Chordata</taxon>
        <taxon>Tunicata</taxon>
        <taxon>Ascidiacea</taxon>
        <taxon>Phlebobranchia</taxon>
        <taxon>Cionidae</taxon>
        <taxon>Ciona</taxon>
    </lineage>
</organism>
<evidence type="ECO:0000256" key="5">
    <source>
        <dbReference type="PROSITE-ProRule" id="PRU00339"/>
    </source>
</evidence>
<dbReference type="OMA" id="NNRYARA"/>
<evidence type="ECO:0000313" key="6">
    <source>
        <dbReference type="Ensembl" id="ENSCSAVP00000012215.1"/>
    </source>
</evidence>
<dbReference type="Ensembl" id="ENSCSAVT00000012357.1">
    <property type="protein sequence ID" value="ENSCSAVP00000012215.1"/>
    <property type="gene ID" value="ENSCSAVG00000007185.1"/>
</dbReference>
<dbReference type="STRING" id="51511.ENSCSAVP00000012215"/>
<proteinExistence type="inferred from homology"/>
<dbReference type="InterPro" id="IPR044244">
    <property type="entry name" value="TTC27/Emw1"/>
</dbReference>
<dbReference type="PANTHER" id="PTHR16193">
    <property type="entry name" value="TETRATRICOPEPTIDE REPEAT PROTEIN 27"/>
    <property type="match status" value="1"/>
</dbReference>
<feature type="repeat" description="TPR" evidence="5">
    <location>
        <begin position="429"/>
        <end position="462"/>
    </location>
</feature>
<evidence type="ECO:0000256" key="2">
    <source>
        <dbReference type="ARBA" id="ARBA00022803"/>
    </source>
</evidence>
<evidence type="ECO:0000313" key="7">
    <source>
        <dbReference type="Proteomes" id="UP000007875"/>
    </source>
</evidence>
<reference evidence="6" key="2">
    <citation type="submission" date="2025-08" db="UniProtKB">
        <authorList>
            <consortium name="Ensembl"/>
        </authorList>
    </citation>
    <scope>IDENTIFICATION</scope>
</reference>
<dbReference type="SUPFAM" id="SSF48452">
    <property type="entry name" value="TPR-like"/>
    <property type="match status" value="1"/>
</dbReference>
<keyword evidence="7" id="KW-1185">Reference proteome</keyword>
<feature type="repeat" description="TPR" evidence="5">
    <location>
        <begin position="463"/>
        <end position="496"/>
    </location>
</feature>
<dbReference type="PROSITE" id="PS50005">
    <property type="entry name" value="TPR"/>
    <property type="match status" value="2"/>
</dbReference>
<sequence length="663" mass="75455">RQIVLYCYGVSCLQLFVQINWTGPIVDILYPWECEKTDEILSRIYEQLKSDEQKIYHLTKAPHYLYLAKECLNQLLEVTEFKTVHWWLLRCHIAHQQILDEITDSLLSDVDDSLQRSLQAEFLDLAENNKLFRSLLLQLHLEAGLLLLTFHQYKVANDHFEKAKKLSGISFNFTGALGVRTKFQQTPVSQLQFVASKVEGCDLQSKITHLNSLPVNLVLNDDTVLEKVKLSNPDDITTVELVPEQAVVVLAACSAMQKTSPAHRLRQEETGAILEFLLDSSSCWSIQSEALRLRCLNECDSSRRVERSMTQMENLVKEARKSGDEVGGRLDLFYSVHPPPLWKLEKDLAQIFISLGAVSSALQIYERLELWEETVLCLMRTGRSGDAKNVIQDRLEKKDDSAMWCLLGDITQDPKHYLHAWELSGHKDSRAIRSLGAYYASKKQFEKAVECFEKSLSILTLQIGTWFTLGCTLLALEKYDRAAEAFRRCVGLEWDNFEAWSNLAASYIKSESKLIKHWSEAVKCNFEGELWDNYIGVCTDVGQFTQVLRAYHRLLDLKSGYLDVPILKVLVRAVVEDIEDANGQKGMLIKPKVLSLFGRIVSKSATEFDVWHLYGKLCGSGLSSNVEENEKAVQHLHKALSVGTQKPAWEKDDVFVKQLLSVA</sequence>
<comment type="similarity">
    <text evidence="3">Belongs to the TTC27 family.</text>
</comment>
<evidence type="ECO:0000256" key="3">
    <source>
        <dbReference type="ARBA" id="ARBA00024020"/>
    </source>
</evidence>
<dbReference type="Pfam" id="PF13181">
    <property type="entry name" value="TPR_8"/>
    <property type="match status" value="2"/>
</dbReference>
<keyword evidence="1" id="KW-0677">Repeat</keyword>
<dbReference type="Gene3D" id="1.25.40.10">
    <property type="entry name" value="Tetratricopeptide repeat domain"/>
    <property type="match status" value="1"/>
</dbReference>
<keyword evidence="2 5" id="KW-0802">TPR repeat</keyword>
<reference evidence="6" key="3">
    <citation type="submission" date="2025-09" db="UniProtKB">
        <authorList>
            <consortium name="Ensembl"/>
        </authorList>
    </citation>
    <scope>IDENTIFICATION</scope>
</reference>
<dbReference type="Proteomes" id="UP000007875">
    <property type="component" value="Unassembled WGS sequence"/>
</dbReference>
<dbReference type="PANTHER" id="PTHR16193:SF0">
    <property type="entry name" value="TETRATRICOPEPTIDE REPEAT PROTEIN 27"/>
    <property type="match status" value="1"/>
</dbReference>
<dbReference type="InterPro" id="IPR011990">
    <property type="entry name" value="TPR-like_helical_dom_sf"/>
</dbReference>
<accession>H2Z3Q3</accession>
<evidence type="ECO:0000256" key="4">
    <source>
        <dbReference type="ARBA" id="ARBA00024124"/>
    </source>
</evidence>
<name>H2Z3Q3_CIOSA</name>
<protein>
    <recommendedName>
        <fullName evidence="4">Tetratricopeptide repeat protein 27</fullName>
    </recommendedName>
</protein>
<dbReference type="eggNOG" id="KOG1128">
    <property type="taxonomic scope" value="Eukaryota"/>
</dbReference>
<dbReference type="GeneTree" id="ENSGT00500000044929"/>
<dbReference type="HOGENOM" id="CLU_004905_2_0_1"/>
<reference evidence="7" key="1">
    <citation type="submission" date="2003-08" db="EMBL/GenBank/DDBJ databases">
        <authorList>
            <person name="Birren B."/>
            <person name="Nusbaum C."/>
            <person name="Abebe A."/>
            <person name="Abouelleil A."/>
            <person name="Adekoya E."/>
            <person name="Ait-zahra M."/>
            <person name="Allen N."/>
            <person name="Allen T."/>
            <person name="An P."/>
            <person name="Anderson M."/>
            <person name="Anderson S."/>
            <person name="Arachchi H."/>
            <person name="Armbruster J."/>
            <person name="Bachantsang P."/>
            <person name="Baldwin J."/>
            <person name="Barry A."/>
            <person name="Bayul T."/>
            <person name="Blitshsteyn B."/>
            <person name="Bloom T."/>
            <person name="Blye J."/>
            <person name="Boguslavskiy L."/>
            <person name="Borowsky M."/>
            <person name="Boukhgalter B."/>
            <person name="Brunache A."/>
            <person name="Butler J."/>
            <person name="Calixte N."/>
            <person name="Calvo S."/>
            <person name="Camarata J."/>
            <person name="Campo K."/>
            <person name="Chang J."/>
            <person name="Cheshatsang Y."/>
            <person name="Citroen M."/>
            <person name="Collymore A."/>
            <person name="Considine T."/>
            <person name="Cook A."/>
            <person name="Cooke P."/>
            <person name="Corum B."/>
            <person name="Cuomo C."/>
            <person name="David R."/>
            <person name="Dawoe T."/>
            <person name="Degray S."/>
            <person name="Dodge S."/>
            <person name="Dooley K."/>
            <person name="Dorje P."/>
            <person name="Dorjee K."/>
            <person name="Dorris L."/>
            <person name="Duffey N."/>
            <person name="Dupes A."/>
            <person name="Elkins T."/>
            <person name="Engels R."/>
            <person name="Erickson J."/>
            <person name="Farina A."/>
            <person name="Faro S."/>
            <person name="Ferreira P."/>
            <person name="Fischer H."/>
            <person name="Fitzgerald M."/>
            <person name="Foley K."/>
            <person name="Gage D."/>
            <person name="Galagan J."/>
            <person name="Gearin G."/>
            <person name="Gnerre S."/>
            <person name="Gnirke A."/>
            <person name="Goyette A."/>
            <person name="Graham J."/>
            <person name="Grandbois E."/>
            <person name="Gyaltsen K."/>
            <person name="Hafez N."/>
            <person name="Hagopian D."/>
            <person name="Hagos B."/>
            <person name="Hall J."/>
            <person name="Hatcher B."/>
            <person name="Heller A."/>
            <person name="Higgins H."/>
            <person name="Honan T."/>
            <person name="Horn A."/>
            <person name="Houde N."/>
            <person name="Hughes L."/>
            <person name="Hulme W."/>
            <person name="Husby E."/>
            <person name="Iliev I."/>
            <person name="Jaffe D."/>
            <person name="Jones C."/>
            <person name="Kamal M."/>
            <person name="Kamat A."/>
            <person name="Kamvysselis M."/>
            <person name="Karlsson E."/>
            <person name="Kells C."/>
            <person name="Kieu A."/>
            <person name="Kisner P."/>
            <person name="Kodira C."/>
            <person name="Kulbokas E."/>
            <person name="Labutti K."/>
            <person name="Lama D."/>
            <person name="Landers T."/>
            <person name="Leger J."/>
            <person name="Levine S."/>
            <person name="Lewis D."/>
            <person name="Lewis T."/>
            <person name="Lindblad-toh K."/>
            <person name="Liu X."/>
            <person name="Lokyitsang T."/>
            <person name="Lokyitsang Y."/>
            <person name="Lucien O."/>
            <person name="Lui A."/>
            <person name="Ma L.J."/>
            <person name="Mabbitt R."/>
            <person name="Macdonald J."/>
            <person name="Maclean C."/>
            <person name="Major J."/>
            <person name="Manning J."/>
            <person name="Marabella R."/>
            <person name="Maru K."/>
            <person name="Matthews C."/>
            <person name="Mauceli E."/>
            <person name="Mccarthy M."/>
            <person name="Mcdonough S."/>
            <person name="Mcghee T."/>
            <person name="Meldrim J."/>
            <person name="Meneus L."/>
            <person name="Mesirov J."/>
            <person name="Mihalev A."/>
            <person name="Mihova T."/>
            <person name="Mikkelsen T."/>
            <person name="Mlenga V."/>
            <person name="Moru K."/>
            <person name="Mozes J."/>
            <person name="Mulrain L."/>
            <person name="Munson G."/>
            <person name="Naylor J."/>
            <person name="Newes C."/>
            <person name="Nguyen C."/>
            <person name="Nguyen N."/>
            <person name="Nguyen T."/>
            <person name="Nicol R."/>
            <person name="Nielsen C."/>
            <person name="Nizzari M."/>
            <person name="Norbu C."/>
            <person name="Norbu N."/>
            <person name="O'donnell P."/>
            <person name="Okoawo O."/>
            <person name="O'leary S."/>
            <person name="Omotosho B."/>
            <person name="O'neill K."/>
            <person name="Osman S."/>
            <person name="Parker S."/>
            <person name="Perrin D."/>
            <person name="Phunkhang P."/>
            <person name="Piqani B."/>
            <person name="Purcell S."/>
            <person name="Rachupka T."/>
            <person name="Ramasamy U."/>
            <person name="Rameau R."/>
            <person name="Ray V."/>
            <person name="Raymond C."/>
            <person name="Retta R."/>
            <person name="Richardson S."/>
            <person name="Rise C."/>
            <person name="Rodriguez J."/>
            <person name="Rogers J."/>
            <person name="Rogov P."/>
            <person name="Rutman M."/>
            <person name="Schupbach R."/>
            <person name="Seaman C."/>
            <person name="Settipalli S."/>
            <person name="Sharpe T."/>
            <person name="Sheridan J."/>
            <person name="Sherpa N."/>
            <person name="Shi J."/>
            <person name="Smirnov S."/>
            <person name="Smith C."/>
            <person name="Sougnez C."/>
            <person name="Spencer B."/>
            <person name="Stalker J."/>
            <person name="Stange-thomann N."/>
            <person name="Stavropoulos S."/>
            <person name="Stetson K."/>
            <person name="Stone C."/>
            <person name="Stone S."/>
            <person name="Stubbs M."/>
            <person name="Talamas J."/>
            <person name="Tchuinga P."/>
            <person name="Tenzing P."/>
            <person name="Tesfaye S."/>
            <person name="Theodore J."/>
            <person name="Thoulutsang Y."/>
            <person name="Topham K."/>
            <person name="Towey S."/>
            <person name="Tsamla T."/>
            <person name="Tsomo N."/>
            <person name="Vallee D."/>
            <person name="Vassiliev H."/>
            <person name="Venkataraman V."/>
            <person name="Vinson J."/>
            <person name="Vo A."/>
            <person name="Wade C."/>
            <person name="Wang S."/>
            <person name="Wangchuk T."/>
            <person name="Wangdi T."/>
            <person name="Whittaker C."/>
            <person name="Wilkinson J."/>
            <person name="Wu Y."/>
            <person name="Wyman D."/>
            <person name="Yadav S."/>
            <person name="Yang S."/>
            <person name="Yang X."/>
            <person name="Yeager S."/>
            <person name="Yee E."/>
            <person name="Young G."/>
            <person name="Zainoun J."/>
            <person name="Zembeck L."/>
            <person name="Zimmer A."/>
            <person name="Zody M."/>
            <person name="Lander E."/>
        </authorList>
    </citation>
    <scope>NUCLEOTIDE SEQUENCE [LARGE SCALE GENOMIC DNA]</scope>
</reference>
<evidence type="ECO:0000256" key="1">
    <source>
        <dbReference type="ARBA" id="ARBA00022737"/>
    </source>
</evidence>